<dbReference type="Proteomes" id="UP000193228">
    <property type="component" value="Unassembled WGS sequence"/>
</dbReference>
<evidence type="ECO:0000256" key="1">
    <source>
        <dbReference type="SAM" id="MobiDB-lite"/>
    </source>
</evidence>
<organism evidence="2 3">
    <name type="scientific">Paraburkholderia susongensis</name>
    <dbReference type="NCBI Taxonomy" id="1515439"/>
    <lineage>
        <taxon>Bacteria</taxon>
        <taxon>Pseudomonadati</taxon>
        <taxon>Pseudomonadota</taxon>
        <taxon>Betaproteobacteria</taxon>
        <taxon>Burkholderiales</taxon>
        <taxon>Burkholderiaceae</taxon>
        <taxon>Paraburkholderia</taxon>
    </lineage>
</organism>
<reference evidence="3" key="1">
    <citation type="submission" date="2017-04" db="EMBL/GenBank/DDBJ databases">
        <authorList>
            <person name="Varghese N."/>
            <person name="Submissions S."/>
        </authorList>
    </citation>
    <scope>NUCLEOTIDE SEQUENCE [LARGE SCALE GENOMIC DNA]</scope>
    <source>
        <strain evidence="3">LMG 29540</strain>
    </source>
</reference>
<evidence type="ECO:0000313" key="3">
    <source>
        <dbReference type="Proteomes" id="UP000193228"/>
    </source>
</evidence>
<feature type="region of interest" description="Disordered" evidence="1">
    <location>
        <begin position="146"/>
        <end position="176"/>
    </location>
</feature>
<proteinExistence type="predicted"/>
<feature type="compositionally biased region" description="Basic and acidic residues" evidence="1">
    <location>
        <begin position="151"/>
        <end position="160"/>
    </location>
</feature>
<dbReference type="STRING" id="1515439.SAMN06265784_101303"/>
<evidence type="ECO:0000313" key="2">
    <source>
        <dbReference type="EMBL" id="SMG09063.1"/>
    </source>
</evidence>
<accession>A0A1X7I4B1</accession>
<gene>
    <name evidence="2" type="ORF">SAMN06265784_101303</name>
</gene>
<sequence length="245" mass="27741">MCSVELCCQRPLGARYVICDEQHYKVCLRKAADLGKARADTREFLGIAGLNRREWEKDGNLVRSIQKRGWLWLLGVRDRNPDTDGWWVINALLAEVRRGSLLAIKGPRADLFPRYDSTPLRSLAARSVRYDPATWQAQLSAARAAMSGGSRGRDQADDRNTSIPLGGAQPFEYREDLPDSDAMELAGSEGRPRNNFAQNKQTNDVARILRLTPDQAQQLHYELGSEPPMGFHEIMERARDMFNLR</sequence>
<dbReference type="EMBL" id="FXAT01000001">
    <property type="protein sequence ID" value="SMG09063.1"/>
    <property type="molecule type" value="Genomic_DNA"/>
</dbReference>
<dbReference type="AlphaFoldDB" id="A0A1X7I4B1"/>
<name>A0A1X7I4B1_9BURK</name>
<keyword evidence="3" id="KW-1185">Reference proteome</keyword>
<protein>
    <submittedName>
        <fullName evidence="2">Uncharacterized protein</fullName>
    </submittedName>
</protein>